<dbReference type="OrthoDB" id="197948at2759"/>
<evidence type="ECO:0000313" key="2">
    <source>
        <dbReference type="EMBL" id="GMH75796.1"/>
    </source>
</evidence>
<evidence type="ECO:0000256" key="1">
    <source>
        <dbReference type="SAM" id="MobiDB-lite"/>
    </source>
</evidence>
<organism evidence="2 3">
    <name type="scientific">Triparma retinervis</name>
    <dbReference type="NCBI Taxonomy" id="2557542"/>
    <lineage>
        <taxon>Eukaryota</taxon>
        <taxon>Sar</taxon>
        <taxon>Stramenopiles</taxon>
        <taxon>Ochrophyta</taxon>
        <taxon>Bolidophyceae</taxon>
        <taxon>Parmales</taxon>
        <taxon>Triparmaceae</taxon>
        <taxon>Triparma</taxon>
    </lineage>
</organism>
<dbReference type="AlphaFoldDB" id="A0A9W7ASE4"/>
<feature type="region of interest" description="Disordered" evidence="1">
    <location>
        <begin position="147"/>
        <end position="169"/>
    </location>
</feature>
<dbReference type="Proteomes" id="UP001165082">
    <property type="component" value="Unassembled WGS sequence"/>
</dbReference>
<sequence length="169" mass="18374">MLNDELDAPLMSSVEADAVAFYDEDAVLTMSSHVASGYIILLTADKDMALPALLDGNVVDAAFGLSSHAVSASTATRRLISSTKNYVKKLTPDMQMKSVSCYEQLFKIVIKYHEAMNDAGLVRCCKEGEIRRVALVEMRRVFSAIDSHAGVPPPPSFDSQADEKDGEIN</sequence>
<proteinExistence type="predicted"/>
<protein>
    <submittedName>
        <fullName evidence="2">Uncharacterized protein</fullName>
    </submittedName>
</protein>
<comment type="caution">
    <text evidence="2">The sequence shown here is derived from an EMBL/GenBank/DDBJ whole genome shotgun (WGS) entry which is preliminary data.</text>
</comment>
<name>A0A9W7ASE4_9STRA</name>
<keyword evidence="3" id="KW-1185">Reference proteome</keyword>
<gene>
    <name evidence="2" type="ORF">TrRE_jg2318</name>
</gene>
<dbReference type="EMBL" id="BRXZ01001641">
    <property type="protein sequence ID" value="GMH75796.1"/>
    <property type="molecule type" value="Genomic_DNA"/>
</dbReference>
<evidence type="ECO:0000313" key="3">
    <source>
        <dbReference type="Proteomes" id="UP001165082"/>
    </source>
</evidence>
<reference evidence="2" key="1">
    <citation type="submission" date="2022-07" db="EMBL/GenBank/DDBJ databases">
        <title>Genome analysis of Parmales, a sister group of diatoms, reveals the evolutionary specialization of diatoms from phago-mixotrophs to photoautotrophs.</title>
        <authorList>
            <person name="Ban H."/>
            <person name="Sato S."/>
            <person name="Yoshikawa S."/>
            <person name="Kazumasa Y."/>
            <person name="Nakamura Y."/>
            <person name="Ichinomiya M."/>
            <person name="Saitoh K."/>
            <person name="Sato N."/>
            <person name="Blanc-Mathieu R."/>
            <person name="Endo H."/>
            <person name="Kuwata A."/>
            <person name="Ogata H."/>
        </authorList>
    </citation>
    <scope>NUCLEOTIDE SEQUENCE</scope>
</reference>
<accession>A0A9W7ASE4</accession>